<accession>A0ABT4ZIR6</accession>
<feature type="chain" id="PRO_5046626016" evidence="1">
    <location>
        <begin position="25"/>
        <end position="115"/>
    </location>
</feature>
<gene>
    <name evidence="2" type="ORF">PAF17_17335</name>
</gene>
<evidence type="ECO:0000256" key="1">
    <source>
        <dbReference type="SAM" id="SignalP"/>
    </source>
</evidence>
<name>A0ABT4ZIR6_9RHOB</name>
<dbReference type="RefSeq" id="WP_271890357.1">
    <property type="nucleotide sequence ID" value="NZ_JAQBIE010000029.1"/>
</dbReference>
<sequence length="115" mass="12839">MKTVISMATLMLALLLPAATMAQAVNDYPTNARAEYVFTCMATNGQNREMLDRCACAIDQIATVLPFDDYVRAETVLRMQQVSGERASMFKGMAEMNEFVARLRRAEAEAEILCF</sequence>
<evidence type="ECO:0000313" key="2">
    <source>
        <dbReference type="EMBL" id="MDB6179257.1"/>
    </source>
</evidence>
<evidence type="ECO:0000313" key="3">
    <source>
        <dbReference type="Proteomes" id="UP001165641"/>
    </source>
</evidence>
<proteinExistence type="predicted"/>
<keyword evidence="3" id="KW-1185">Reference proteome</keyword>
<reference evidence="2" key="1">
    <citation type="submission" date="2022-12" db="EMBL/GenBank/DDBJ databases">
        <title>Paracoccus onchidii sp. nov., isolated from a marine invertebrate from the South China Sea.</title>
        <authorList>
            <person name="Xu S."/>
            <person name="Liu Z."/>
            <person name="Xu Y."/>
        </authorList>
    </citation>
    <scope>NUCLEOTIDE SEQUENCE</scope>
    <source>
        <strain evidence="2">Z330</strain>
    </source>
</reference>
<dbReference type="Proteomes" id="UP001165641">
    <property type="component" value="Unassembled WGS sequence"/>
</dbReference>
<feature type="signal peptide" evidence="1">
    <location>
        <begin position="1"/>
        <end position="24"/>
    </location>
</feature>
<organism evidence="2 3">
    <name type="scientific">Paracoccus onchidii</name>
    <dbReference type="NCBI Taxonomy" id="3017813"/>
    <lineage>
        <taxon>Bacteria</taxon>
        <taxon>Pseudomonadati</taxon>
        <taxon>Pseudomonadota</taxon>
        <taxon>Alphaproteobacteria</taxon>
        <taxon>Rhodobacterales</taxon>
        <taxon>Paracoccaceae</taxon>
        <taxon>Paracoccus</taxon>
    </lineage>
</organism>
<keyword evidence="1" id="KW-0732">Signal</keyword>
<dbReference type="EMBL" id="JAQBIE010000029">
    <property type="protein sequence ID" value="MDB6179257.1"/>
    <property type="molecule type" value="Genomic_DNA"/>
</dbReference>
<comment type="caution">
    <text evidence="2">The sequence shown here is derived from an EMBL/GenBank/DDBJ whole genome shotgun (WGS) entry which is preliminary data.</text>
</comment>
<protein>
    <submittedName>
        <fullName evidence="2">Uncharacterized protein</fullName>
    </submittedName>
</protein>